<evidence type="ECO:0000256" key="3">
    <source>
        <dbReference type="ARBA" id="ARBA00022763"/>
    </source>
</evidence>
<dbReference type="InterPro" id="IPR011084">
    <property type="entry name" value="DRMBL"/>
</dbReference>
<evidence type="ECO:0000256" key="5">
    <source>
        <dbReference type="ARBA" id="ARBA00023242"/>
    </source>
</evidence>
<keyword evidence="4" id="KW-0234">DNA repair</keyword>
<protein>
    <submittedName>
        <fullName evidence="8">DNA cross-link repair protein</fullName>
    </submittedName>
</protein>
<evidence type="ECO:0000256" key="2">
    <source>
        <dbReference type="ARBA" id="ARBA00010304"/>
    </source>
</evidence>
<dbReference type="GO" id="GO:0005634">
    <property type="term" value="C:nucleus"/>
    <property type="evidence" value="ECO:0007669"/>
    <property type="project" value="UniProtKB-SubCell"/>
</dbReference>
<dbReference type="CDD" id="cd16273">
    <property type="entry name" value="SNM1A-1C-like_MBL-fold"/>
    <property type="match status" value="1"/>
</dbReference>
<dbReference type="PANTHER" id="PTHR23240">
    <property type="entry name" value="DNA CROSS-LINK REPAIR PROTEIN PSO2/SNM1-RELATED"/>
    <property type="match status" value="1"/>
</dbReference>
<accession>A0AAV5RVP6</accession>
<evidence type="ECO:0000256" key="4">
    <source>
        <dbReference type="ARBA" id="ARBA00023204"/>
    </source>
</evidence>
<feature type="compositionally biased region" description="Basic and acidic residues" evidence="6">
    <location>
        <begin position="17"/>
        <end position="28"/>
    </location>
</feature>
<evidence type="ECO:0000256" key="6">
    <source>
        <dbReference type="SAM" id="MobiDB-lite"/>
    </source>
</evidence>
<feature type="compositionally biased region" description="Polar residues" evidence="6">
    <location>
        <begin position="29"/>
        <end position="46"/>
    </location>
</feature>
<comment type="subcellular location">
    <subcellularLocation>
        <location evidence="1">Nucleus</location>
    </subcellularLocation>
</comment>
<name>A0AAV5RVP6_MAUHU</name>
<keyword evidence="3" id="KW-0227">DNA damage</keyword>
<reference evidence="8 9" key="1">
    <citation type="journal article" date="2023" name="Elife">
        <title>Identification of key yeast species and microbe-microbe interactions impacting larval growth of Drosophila in the wild.</title>
        <authorList>
            <person name="Mure A."/>
            <person name="Sugiura Y."/>
            <person name="Maeda R."/>
            <person name="Honda K."/>
            <person name="Sakurai N."/>
            <person name="Takahashi Y."/>
            <person name="Watada M."/>
            <person name="Katoh T."/>
            <person name="Gotoh A."/>
            <person name="Gotoh Y."/>
            <person name="Taniguchi I."/>
            <person name="Nakamura K."/>
            <person name="Hayashi T."/>
            <person name="Katayama T."/>
            <person name="Uemura T."/>
            <person name="Hattori Y."/>
        </authorList>
    </citation>
    <scope>NUCLEOTIDE SEQUENCE [LARGE SCALE GENOMIC DNA]</scope>
    <source>
        <strain evidence="8 9">KH-74</strain>
    </source>
</reference>
<dbReference type="InterPro" id="IPR036866">
    <property type="entry name" value="RibonucZ/Hydroxyglut_hydro"/>
</dbReference>
<dbReference type="PANTHER" id="PTHR23240:SF6">
    <property type="entry name" value="DNA CROSS-LINK REPAIR 1A PROTEIN"/>
    <property type="match status" value="1"/>
</dbReference>
<dbReference type="GO" id="GO:0036297">
    <property type="term" value="P:interstrand cross-link repair"/>
    <property type="evidence" value="ECO:0007669"/>
    <property type="project" value="TreeGrafter"/>
</dbReference>
<keyword evidence="9" id="KW-1185">Reference proteome</keyword>
<feature type="region of interest" description="Disordered" evidence="6">
    <location>
        <begin position="17"/>
        <end position="51"/>
    </location>
</feature>
<comment type="similarity">
    <text evidence="2">Belongs to the DNA repair metallo-beta-lactamase (DRMBL) family.</text>
</comment>
<sequence>MVRKSIVEIRNSEIRWKSSTQSERKRGSSSDGSFTSQRLNTTSLMQTKHRKKQRRLFEFDIPTVAELPVRQRARQTIGPGGNQDPILIDDDDVETHVEDGVSVSQIDRSIIGDNIIERVDLENPITEITFDNEEECTNSTEVNIGNHKVEQIHEEYSIYHTESETVHEEIQKEIIICPICNRDLSCLELYEREAHCEKCLEGNTQKIGNNELNENQVLQQGVTTSEIKRSIKNKPASEKKTTTIAKKKKSKDGPKRQAKPKAPLPAIKILTFNSGYKLVVDGFNYADDPLISKYILSHFHSDHYIGLKKSWEQGQIYCSQITSDLLQYKFKVPSERISVLVNNERSWLTDTISVTAFDANHCPGAQVYLFQEFESRENAGTPLKQIIHTGDFRSNNKIINEFGNDYKVDSVYLDTTYLSHTNNFPLQKEIVNKTSNYITEYFKKKDEAYKKQQRFSIVPPPSKKLVLVGAYTIGKEKLALDICSKLNCRCFVYNRELRSHYMDCGSQENSDLGVHLVPLSILKNEETILQYLKNVVKVKWLDVMVVGVIPTGWTYGNMWESRNLTLGRTEKVQYSLDAWEKESQDLLPEDWFMKQLNANKKFQIFKVPYSEHSSFYELARFATSGKIRWNKILATVNLENMERVRDMSEWFSVWKKINDEKINDA</sequence>
<evidence type="ECO:0000259" key="7">
    <source>
        <dbReference type="Pfam" id="PF07522"/>
    </source>
</evidence>
<organism evidence="8 9">
    <name type="scientific">Maudiozyma humilis</name>
    <name type="common">Sour dough yeast</name>
    <name type="synonym">Kazachstania humilis</name>
    <dbReference type="NCBI Taxonomy" id="51915"/>
    <lineage>
        <taxon>Eukaryota</taxon>
        <taxon>Fungi</taxon>
        <taxon>Dikarya</taxon>
        <taxon>Ascomycota</taxon>
        <taxon>Saccharomycotina</taxon>
        <taxon>Saccharomycetes</taxon>
        <taxon>Saccharomycetales</taxon>
        <taxon>Saccharomycetaceae</taxon>
        <taxon>Maudiozyma</taxon>
    </lineage>
</organism>
<comment type="caution">
    <text evidence="8">The sequence shown here is derived from an EMBL/GenBank/DDBJ whole genome shotgun (WGS) entry which is preliminary data.</text>
</comment>
<evidence type="ECO:0000313" key="9">
    <source>
        <dbReference type="Proteomes" id="UP001377567"/>
    </source>
</evidence>
<gene>
    <name evidence="8" type="ORF">DAKH74_013320</name>
</gene>
<dbReference type="Proteomes" id="UP001377567">
    <property type="component" value="Unassembled WGS sequence"/>
</dbReference>
<feature type="domain" description="DNA repair metallo-beta-lactamase" evidence="7">
    <location>
        <begin position="509"/>
        <end position="639"/>
    </location>
</feature>
<dbReference type="Pfam" id="PF07522">
    <property type="entry name" value="DRMBL"/>
    <property type="match status" value="1"/>
</dbReference>
<dbReference type="GO" id="GO:0003684">
    <property type="term" value="F:damaged DNA binding"/>
    <property type="evidence" value="ECO:0007669"/>
    <property type="project" value="TreeGrafter"/>
</dbReference>
<dbReference type="AlphaFoldDB" id="A0AAV5RVP6"/>
<keyword evidence="5" id="KW-0539">Nucleus</keyword>
<feature type="region of interest" description="Disordered" evidence="6">
    <location>
        <begin position="228"/>
        <end position="261"/>
    </location>
</feature>
<evidence type="ECO:0000256" key="1">
    <source>
        <dbReference type="ARBA" id="ARBA00004123"/>
    </source>
</evidence>
<evidence type="ECO:0000313" key="8">
    <source>
        <dbReference type="EMBL" id="GMM54716.1"/>
    </source>
</evidence>
<dbReference type="GO" id="GO:0006303">
    <property type="term" value="P:double-strand break repair via nonhomologous end joining"/>
    <property type="evidence" value="ECO:0007669"/>
    <property type="project" value="TreeGrafter"/>
</dbReference>
<dbReference type="EMBL" id="BTGD01000003">
    <property type="protein sequence ID" value="GMM54716.1"/>
    <property type="molecule type" value="Genomic_DNA"/>
</dbReference>
<dbReference type="SUPFAM" id="SSF56281">
    <property type="entry name" value="Metallo-hydrolase/oxidoreductase"/>
    <property type="match status" value="1"/>
</dbReference>
<dbReference type="Gene3D" id="3.40.50.12650">
    <property type="match status" value="1"/>
</dbReference>
<dbReference type="GO" id="GO:0035312">
    <property type="term" value="F:5'-3' DNA exonuclease activity"/>
    <property type="evidence" value="ECO:0007669"/>
    <property type="project" value="TreeGrafter"/>
</dbReference>
<proteinExistence type="inferred from homology"/>
<dbReference type="Gene3D" id="3.60.15.10">
    <property type="entry name" value="Ribonuclease Z/Hydroxyacylglutathione hydrolase-like"/>
    <property type="match status" value="1"/>
</dbReference>